<keyword evidence="3" id="KW-1185">Reference proteome</keyword>
<evidence type="ECO:0000313" key="2">
    <source>
        <dbReference type="EMBL" id="KAK9937131.1"/>
    </source>
</evidence>
<organism evidence="2 3">
    <name type="scientific">Rubus argutus</name>
    <name type="common">Southern blackberry</name>
    <dbReference type="NCBI Taxonomy" id="59490"/>
    <lineage>
        <taxon>Eukaryota</taxon>
        <taxon>Viridiplantae</taxon>
        <taxon>Streptophyta</taxon>
        <taxon>Embryophyta</taxon>
        <taxon>Tracheophyta</taxon>
        <taxon>Spermatophyta</taxon>
        <taxon>Magnoliopsida</taxon>
        <taxon>eudicotyledons</taxon>
        <taxon>Gunneridae</taxon>
        <taxon>Pentapetalae</taxon>
        <taxon>rosids</taxon>
        <taxon>fabids</taxon>
        <taxon>Rosales</taxon>
        <taxon>Rosaceae</taxon>
        <taxon>Rosoideae</taxon>
        <taxon>Rosoideae incertae sedis</taxon>
        <taxon>Rubus</taxon>
    </lineage>
</organism>
<reference evidence="2 3" key="1">
    <citation type="journal article" date="2023" name="G3 (Bethesda)">
        <title>A chromosome-length genome assembly and annotation of blackberry (Rubus argutus, cv. 'Hillquist').</title>
        <authorList>
            <person name="Bruna T."/>
            <person name="Aryal R."/>
            <person name="Dudchenko O."/>
            <person name="Sargent D.J."/>
            <person name="Mead D."/>
            <person name="Buti M."/>
            <person name="Cavallini A."/>
            <person name="Hytonen T."/>
            <person name="Andres J."/>
            <person name="Pham M."/>
            <person name="Weisz D."/>
            <person name="Mascagni F."/>
            <person name="Usai G."/>
            <person name="Natali L."/>
            <person name="Bassil N."/>
            <person name="Fernandez G.E."/>
            <person name="Lomsadze A."/>
            <person name="Armour M."/>
            <person name="Olukolu B."/>
            <person name="Poorten T."/>
            <person name="Britton C."/>
            <person name="Davik J."/>
            <person name="Ashrafi H."/>
            <person name="Aiden E.L."/>
            <person name="Borodovsky M."/>
            <person name="Worthington M."/>
        </authorList>
    </citation>
    <scope>NUCLEOTIDE SEQUENCE [LARGE SCALE GENOMIC DNA]</scope>
    <source>
        <strain evidence="2">PI 553951</strain>
    </source>
</reference>
<accession>A0AAW1XLC1</accession>
<dbReference type="AlphaFoldDB" id="A0AAW1XLC1"/>
<evidence type="ECO:0000313" key="3">
    <source>
        <dbReference type="Proteomes" id="UP001457282"/>
    </source>
</evidence>
<sequence length="83" mass="8850">MSRDNQHHQALGVDPPPPPTSDPTPPAGAYPPPGQVCPPPQVQGHNQVPYVVPPPVACPMKNNEPEGDPQGPQQSAPFLHRRT</sequence>
<dbReference type="EMBL" id="JBEDUW010000003">
    <property type="protein sequence ID" value="KAK9937131.1"/>
    <property type="molecule type" value="Genomic_DNA"/>
</dbReference>
<dbReference type="Proteomes" id="UP001457282">
    <property type="component" value="Unassembled WGS sequence"/>
</dbReference>
<protein>
    <submittedName>
        <fullName evidence="2">Uncharacterized protein</fullName>
    </submittedName>
</protein>
<name>A0AAW1XLC1_RUBAR</name>
<evidence type="ECO:0000256" key="1">
    <source>
        <dbReference type="SAM" id="MobiDB-lite"/>
    </source>
</evidence>
<feature type="region of interest" description="Disordered" evidence="1">
    <location>
        <begin position="1"/>
        <end position="83"/>
    </location>
</feature>
<gene>
    <name evidence="2" type="ORF">M0R45_013942</name>
</gene>
<proteinExistence type="predicted"/>
<comment type="caution">
    <text evidence="2">The sequence shown here is derived from an EMBL/GenBank/DDBJ whole genome shotgun (WGS) entry which is preliminary data.</text>
</comment>
<feature type="compositionally biased region" description="Pro residues" evidence="1">
    <location>
        <begin position="14"/>
        <end position="41"/>
    </location>
</feature>